<feature type="non-terminal residue" evidence="3">
    <location>
        <position position="321"/>
    </location>
</feature>
<organism evidence="3">
    <name type="scientific">Aphanomyces stellatus</name>
    <dbReference type="NCBI Taxonomy" id="120398"/>
    <lineage>
        <taxon>Eukaryota</taxon>
        <taxon>Sar</taxon>
        <taxon>Stramenopiles</taxon>
        <taxon>Oomycota</taxon>
        <taxon>Saprolegniomycetes</taxon>
        <taxon>Saprolegniales</taxon>
        <taxon>Verrucalvaceae</taxon>
        <taxon>Aphanomyces</taxon>
    </lineage>
</organism>
<proteinExistence type="predicted"/>
<feature type="signal peptide" evidence="2">
    <location>
        <begin position="1"/>
        <end position="19"/>
    </location>
</feature>
<sequence>MKGVVVVGHVLVAAAAVAASPVEKCTGTKTVERPNPCEDPTVHASYSQLPGTGDVRPNANHGEITMNDYNHQGSQHDSGFGGVYDNQEYNKPTGYHKGYTPQPASYNSGNDGQISNNNYGLGTKGNNGYGSIPSNNGFVNKGYGSNREHVPQPQQPYYGSQEKGIYNTPPSKPSYGGYGDNGYAPAPTKPSYGGYGTPPPKPEPSPVAPNKKIFDQFYDNLKLCAAENVLEQCIISSQSRRDCLSEQRINTCTTQFIQGLCKNIATTSTGCYDNGYFKATTDTCVDAALADSLLVYNKLLREVNTALAVTPQFDEWTFTTL</sequence>
<feature type="region of interest" description="Disordered" evidence="1">
    <location>
        <begin position="138"/>
        <end position="206"/>
    </location>
</feature>
<accession>A0A6A4XX94</accession>
<name>A0A6A4XX94_9STRA</name>
<evidence type="ECO:0000256" key="2">
    <source>
        <dbReference type="SAM" id="SignalP"/>
    </source>
</evidence>
<evidence type="ECO:0000313" key="3">
    <source>
        <dbReference type="EMBL" id="KAF0687706.1"/>
    </source>
</evidence>
<keyword evidence="2" id="KW-0732">Signal</keyword>
<dbReference type="EMBL" id="VJMH01006880">
    <property type="protein sequence ID" value="KAF0687706.1"/>
    <property type="molecule type" value="Genomic_DNA"/>
</dbReference>
<protein>
    <submittedName>
        <fullName evidence="3">Uncharacterized protein</fullName>
    </submittedName>
</protein>
<comment type="caution">
    <text evidence="3">The sequence shown here is derived from an EMBL/GenBank/DDBJ whole genome shotgun (WGS) entry which is preliminary data.</text>
</comment>
<feature type="compositionally biased region" description="Polar residues" evidence="1">
    <location>
        <begin position="67"/>
        <end position="77"/>
    </location>
</feature>
<dbReference type="AlphaFoldDB" id="A0A6A4XX94"/>
<evidence type="ECO:0000256" key="1">
    <source>
        <dbReference type="SAM" id="MobiDB-lite"/>
    </source>
</evidence>
<feature type="region of interest" description="Disordered" evidence="1">
    <location>
        <begin position="27"/>
        <end position="117"/>
    </location>
</feature>
<feature type="chain" id="PRO_5025646176" evidence="2">
    <location>
        <begin position="20"/>
        <end position="321"/>
    </location>
</feature>
<reference evidence="3" key="1">
    <citation type="submission" date="2019-06" db="EMBL/GenBank/DDBJ databases">
        <title>Genomics analysis of Aphanomyces spp. identifies a new class of oomycete effector associated with host adaptation.</title>
        <authorList>
            <person name="Gaulin E."/>
        </authorList>
    </citation>
    <scope>NUCLEOTIDE SEQUENCE</scope>
    <source>
        <strain evidence="3">CBS 578.67</strain>
    </source>
</reference>
<gene>
    <name evidence="3" type="ORF">As57867_020508</name>
</gene>
<feature type="compositionally biased region" description="Pro residues" evidence="1">
    <location>
        <begin position="197"/>
        <end position="206"/>
    </location>
</feature>
<feature type="compositionally biased region" description="Polar residues" evidence="1">
    <location>
        <begin position="102"/>
        <end position="117"/>
    </location>
</feature>